<dbReference type="AlphaFoldDB" id="A0A5P1E1C0"/>
<sequence length="150" mass="16360">MDDPRELQCIGKLEIAKPKPFGFLCGTLPVLTDSTFSLFQSALRLSPHTIGAPQYQMLPTETDLNTLPLLSNGSEKVFPAAAKTNEELHWESGPVSQNLSRKCEALAVSGLTEYGDEIDVVAPTDILKQIFKIPYSKAQVSIAVQRLGNT</sequence>
<dbReference type="EMBL" id="CM007390">
    <property type="protein sequence ID" value="ONK56219.1"/>
    <property type="molecule type" value="Genomic_DNA"/>
</dbReference>
<reference evidence="3" key="1">
    <citation type="journal article" date="2017" name="Nat. Commun.">
        <title>The asparagus genome sheds light on the origin and evolution of a young Y chromosome.</title>
        <authorList>
            <person name="Harkess A."/>
            <person name="Zhou J."/>
            <person name="Xu C."/>
            <person name="Bowers J.E."/>
            <person name="Van der Hulst R."/>
            <person name="Ayyampalayam S."/>
            <person name="Mercati F."/>
            <person name="Riccardi P."/>
            <person name="McKain M.R."/>
            <person name="Kakrana A."/>
            <person name="Tang H."/>
            <person name="Ray J."/>
            <person name="Groenendijk J."/>
            <person name="Arikit S."/>
            <person name="Mathioni S.M."/>
            <person name="Nakano M."/>
            <person name="Shan H."/>
            <person name="Telgmann-Rauber A."/>
            <person name="Kanno A."/>
            <person name="Yue Z."/>
            <person name="Chen H."/>
            <person name="Li W."/>
            <person name="Chen Y."/>
            <person name="Xu X."/>
            <person name="Zhang Y."/>
            <person name="Luo S."/>
            <person name="Chen H."/>
            <person name="Gao J."/>
            <person name="Mao Z."/>
            <person name="Pires J.C."/>
            <person name="Luo M."/>
            <person name="Kudrna D."/>
            <person name="Wing R.A."/>
            <person name="Meyers B.C."/>
            <person name="Yi K."/>
            <person name="Kong H."/>
            <person name="Lavrijsen P."/>
            <person name="Sunseri F."/>
            <person name="Falavigna A."/>
            <person name="Ye Y."/>
            <person name="Leebens-Mack J.H."/>
            <person name="Chen G."/>
        </authorList>
    </citation>
    <scope>NUCLEOTIDE SEQUENCE [LARGE SCALE GENOMIC DNA]</scope>
    <source>
        <strain evidence="3">cv. DH0086</strain>
    </source>
</reference>
<keyword evidence="3" id="KW-1185">Reference proteome</keyword>
<name>A0A5P1E1C0_ASPOF</name>
<dbReference type="Proteomes" id="UP000243459">
    <property type="component" value="Chromosome 10"/>
</dbReference>
<dbReference type="GO" id="GO:0045893">
    <property type="term" value="P:positive regulation of DNA-templated transcription"/>
    <property type="evidence" value="ECO:0007669"/>
    <property type="project" value="TreeGrafter"/>
</dbReference>
<dbReference type="PANTHER" id="PTHR15000">
    <property type="entry name" value="ERYTHROID DIFFERENTIATION-RELATED FACTOR 1"/>
    <property type="match status" value="1"/>
</dbReference>
<dbReference type="PANTHER" id="PTHR15000:SF1">
    <property type="entry name" value="ERYTHROID DIFFERENTIATION-RELATED FACTOR 1"/>
    <property type="match status" value="1"/>
</dbReference>
<proteinExistence type="predicted"/>
<protein>
    <recommendedName>
        <fullName evidence="1">EDRF1 N-terminal domain-containing protein</fullName>
    </recommendedName>
</protein>
<gene>
    <name evidence="2" type="ORF">A4U43_C10F5350</name>
</gene>
<dbReference type="Pfam" id="PF23788">
    <property type="entry name" value="EDRF1_N"/>
    <property type="match status" value="1"/>
</dbReference>
<evidence type="ECO:0000259" key="1">
    <source>
        <dbReference type="Pfam" id="PF23788"/>
    </source>
</evidence>
<evidence type="ECO:0000313" key="3">
    <source>
        <dbReference type="Proteomes" id="UP000243459"/>
    </source>
</evidence>
<dbReference type="OMA" id="IAPRYRM"/>
<organism evidence="2 3">
    <name type="scientific">Asparagus officinalis</name>
    <name type="common">Garden asparagus</name>
    <dbReference type="NCBI Taxonomy" id="4686"/>
    <lineage>
        <taxon>Eukaryota</taxon>
        <taxon>Viridiplantae</taxon>
        <taxon>Streptophyta</taxon>
        <taxon>Embryophyta</taxon>
        <taxon>Tracheophyta</taxon>
        <taxon>Spermatophyta</taxon>
        <taxon>Magnoliopsida</taxon>
        <taxon>Liliopsida</taxon>
        <taxon>Asparagales</taxon>
        <taxon>Asparagaceae</taxon>
        <taxon>Asparagoideae</taxon>
        <taxon>Asparagus</taxon>
    </lineage>
</organism>
<dbReference type="InterPro" id="IPR056582">
    <property type="entry name" value="EDRF1_N"/>
</dbReference>
<feature type="domain" description="EDRF1 N-terminal" evidence="1">
    <location>
        <begin position="112"/>
        <end position="150"/>
    </location>
</feature>
<evidence type="ECO:0000313" key="2">
    <source>
        <dbReference type="EMBL" id="ONK56219.1"/>
    </source>
</evidence>
<dbReference type="Gramene" id="ONK56219">
    <property type="protein sequence ID" value="ONK56219"/>
    <property type="gene ID" value="A4U43_C10F5350"/>
</dbReference>
<accession>A0A5P1E1C0</accession>